<comment type="caution">
    <text evidence="2">The sequence shown here is derived from an EMBL/GenBank/DDBJ whole genome shotgun (WGS) entry which is preliminary data.</text>
</comment>
<dbReference type="InterPro" id="IPR009492">
    <property type="entry name" value="TniQ"/>
</dbReference>
<dbReference type="Proteomes" id="UP000321049">
    <property type="component" value="Unassembled WGS sequence"/>
</dbReference>
<feature type="domain" description="TniQ" evidence="1">
    <location>
        <begin position="8"/>
        <end position="122"/>
    </location>
</feature>
<evidence type="ECO:0000259" key="1">
    <source>
        <dbReference type="Pfam" id="PF06527"/>
    </source>
</evidence>
<gene>
    <name evidence="2" type="ORF">CTE05_16760</name>
</gene>
<protein>
    <recommendedName>
        <fullName evidence="1">TniQ domain-containing protein</fullName>
    </recommendedName>
</protein>
<reference evidence="2 3" key="1">
    <citation type="submission" date="2019-07" db="EMBL/GenBank/DDBJ databases">
        <title>Whole genome shotgun sequence of Cellulomonas terrae NBRC 100819.</title>
        <authorList>
            <person name="Hosoyama A."/>
            <person name="Uohara A."/>
            <person name="Ohji S."/>
            <person name="Ichikawa N."/>
        </authorList>
    </citation>
    <scope>NUCLEOTIDE SEQUENCE [LARGE SCALE GENOMIC DNA]</scope>
    <source>
        <strain evidence="2 3">NBRC 100819</strain>
    </source>
</reference>
<accession>A0A511JJS2</accession>
<keyword evidence="3" id="KW-1185">Reference proteome</keyword>
<organism evidence="2 3">
    <name type="scientific">Cellulomonas terrae</name>
    <dbReference type="NCBI Taxonomy" id="311234"/>
    <lineage>
        <taxon>Bacteria</taxon>
        <taxon>Bacillati</taxon>
        <taxon>Actinomycetota</taxon>
        <taxon>Actinomycetes</taxon>
        <taxon>Micrococcales</taxon>
        <taxon>Cellulomonadaceae</taxon>
        <taxon>Cellulomonas</taxon>
    </lineage>
</organism>
<evidence type="ECO:0000313" key="2">
    <source>
        <dbReference type="EMBL" id="GEL98129.1"/>
    </source>
</evidence>
<dbReference type="Pfam" id="PF06527">
    <property type="entry name" value="TniQ"/>
    <property type="match status" value="1"/>
</dbReference>
<dbReference type="RefSeq" id="WP_281286164.1">
    <property type="nucleotide sequence ID" value="NZ_BJWH01000007.1"/>
</dbReference>
<name>A0A511JJS2_9CELL</name>
<evidence type="ECO:0000313" key="3">
    <source>
        <dbReference type="Proteomes" id="UP000321049"/>
    </source>
</evidence>
<proteinExistence type="predicted"/>
<sequence>MSDRRPLPVRLEPVEGEALASLVARTAQANDLSAGDLFGRGTHRWGLPTRPVIASVSEWSHLDVAEVQQMTLRAYTHGVRGRADRRRPRTWRVDGATWVCPVCTATSGVWLRDWALACHPLCLACSSLLVDRRELNSRPTVLHPDRAALDVQRRISRGLTLARTNGLASMEWRSTYRLATLASLTADERWPRLPAWEAETRAGLGALYRKWHVRPPKDPAQAASIVFEAWRAVESPERGRRLIAEGWDRVLTHPDPAVRAVADTPGVLPVRPQRVRLPNRDSSTADAVLAHVIRTVRRLQMQDGLEARHVPAWCMTGNEIAPAESDWIERAHLAVILHIVCTAGWHAHWTGERRAKTALRLGQMPPNLPLALLRDGRALASEYGDLLVDCATNLVDRDLIDYDRRRAALWPMLHHARLPYGAATDALPDELPNGCLADWLWIHLTGGPVPGRPGRTRDAIELNDRIDPETRLHLVQSALDDIDALDPAVVTPLADAGIGEVGSEGWR</sequence>
<dbReference type="EMBL" id="BJWH01000007">
    <property type="protein sequence ID" value="GEL98129.1"/>
    <property type="molecule type" value="Genomic_DNA"/>
</dbReference>
<dbReference type="AlphaFoldDB" id="A0A511JJS2"/>